<comment type="cofactor">
    <cofactor evidence="1">
        <name>Mg(2+)</name>
        <dbReference type="ChEBI" id="CHEBI:18420"/>
    </cofactor>
</comment>
<dbReference type="Pfam" id="PF14214">
    <property type="entry name" value="Helitron_like_N"/>
    <property type="match status" value="1"/>
</dbReference>
<feature type="compositionally biased region" description="Polar residues" evidence="2">
    <location>
        <begin position="171"/>
        <end position="187"/>
    </location>
</feature>
<proteinExistence type="inferred from homology"/>
<gene>
    <name evidence="5" type="ORF">NQ318_008346</name>
</gene>
<keyword evidence="1" id="KW-0547">Nucleotide-binding</keyword>
<dbReference type="EMBL" id="JAPWTK010000092">
    <property type="protein sequence ID" value="KAJ8950908.1"/>
    <property type="molecule type" value="Genomic_DNA"/>
</dbReference>
<feature type="region of interest" description="Disordered" evidence="2">
    <location>
        <begin position="669"/>
        <end position="695"/>
    </location>
</feature>
<feature type="region of interest" description="Disordered" evidence="2">
    <location>
        <begin position="171"/>
        <end position="193"/>
    </location>
</feature>
<keyword evidence="1" id="KW-0067">ATP-binding</keyword>
<dbReference type="PANTHER" id="PTHR10492:SF57">
    <property type="entry name" value="ATP-DEPENDENT DNA HELICASE"/>
    <property type="match status" value="1"/>
</dbReference>
<dbReference type="GO" id="GO:0006310">
    <property type="term" value="P:DNA recombination"/>
    <property type="evidence" value="ECO:0007669"/>
    <property type="project" value="UniProtKB-KW"/>
</dbReference>
<dbReference type="InterPro" id="IPR025476">
    <property type="entry name" value="Helitron_helicase-like"/>
</dbReference>
<keyword evidence="1" id="KW-0234">DNA repair</keyword>
<dbReference type="GO" id="GO:0000723">
    <property type="term" value="P:telomere maintenance"/>
    <property type="evidence" value="ECO:0007669"/>
    <property type="project" value="InterPro"/>
</dbReference>
<keyword evidence="1" id="KW-0233">DNA recombination</keyword>
<comment type="catalytic activity">
    <reaction evidence="1">
        <text>ATP + H2O = ADP + phosphate + H(+)</text>
        <dbReference type="Rhea" id="RHEA:13065"/>
        <dbReference type="ChEBI" id="CHEBI:15377"/>
        <dbReference type="ChEBI" id="CHEBI:15378"/>
        <dbReference type="ChEBI" id="CHEBI:30616"/>
        <dbReference type="ChEBI" id="CHEBI:43474"/>
        <dbReference type="ChEBI" id="CHEBI:456216"/>
        <dbReference type="EC" id="5.6.2.3"/>
    </reaction>
</comment>
<feature type="domain" description="DNA helicase Pif1-like DEAD-box helicase" evidence="3">
    <location>
        <begin position="461"/>
        <end position="521"/>
    </location>
</feature>
<feature type="domain" description="Helitron helicase-like" evidence="4">
    <location>
        <begin position="1"/>
        <end position="109"/>
    </location>
</feature>
<evidence type="ECO:0000313" key="5">
    <source>
        <dbReference type="EMBL" id="KAJ8950908.1"/>
    </source>
</evidence>
<evidence type="ECO:0000259" key="4">
    <source>
        <dbReference type="Pfam" id="PF14214"/>
    </source>
</evidence>
<dbReference type="GO" id="GO:0006281">
    <property type="term" value="P:DNA repair"/>
    <property type="evidence" value="ECO:0007669"/>
    <property type="project" value="UniProtKB-KW"/>
</dbReference>
<evidence type="ECO:0000256" key="1">
    <source>
        <dbReference type="RuleBase" id="RU363044"/>
    </source>
</evidence>
<comment type="similarity">
    <text evidence="1">Belongs to the helicase family.</text>
</comment>
<evidence type="ECO:0000256" key="2">
    <source>
        <dbReference type="SAM" id="MobiDB-lite"/>
    </source>
</evidence>
<dbReference type="Proteomes" id="UP001162162">
    <property type="component" value="Unassembled WGS sequence"/>
</dbReference>
<organism evidence="5 6">
    <name type="scientific">Aromia moschata</name>
    <dbReference type="NCBI Taxonomy" id="1265417"/>
    <lineage>
        <taxon>Eukaryota</taxon>
        <taxon>Metazoa</taxon>
        <taxon>Ecdysozoa</taxon>
        <taxon>Arthropoda</taxon>
        <taxon>Hexapoda</taxon>
        <taxon>Insecta</taxon>
        <taxon>Pterygota</taxon>
        <taxon>Neoptera</taxon>
        <taxon>Endopterygota</taxon>
        <taxon>Coleoptera</taxon>
        <taxon>Polyphaga</taxon>
        <taxon>Cucujiformia</taxon>
        <taxon>Chrysomeloidea</taxon>
        <taxon>Cerambycidae</taxon>
        <taxon>Cerambycinae</taxon>
        <taxon>Callichromatini</taxon>
        <taxon>Aromia</taxon>
    </lineage>
</organism>
<dbReference type="InterPro" id="IPR010285">
    <property type="entry name" value="DNA_helicase_pif1-like_DEAD"/>
</dbReference>
<dbReference type="PANTHER" id="PTHR10492">
    <property type="match status" value="1"/>
</dbReference>
<keyword evidence="6" id="KW-1185">Reference proteome</keyword>
<protein>
    <recommendedName>
        <fullName evidence="1">ATP-dependent DNA helicase</fullName>
        <ecNumber evidence="1">5.6.2.3</ecNumber>
    </recommendedName>
</protein>
<dbReference type="Pfam" id="PF05970">
    <property type="entry name" value="PIF1"/>
    <property type="match status" value="1"/>
</dbReference>
<keyword evidence="1" id="KW-0227">DNA damage</keyword>
<evidence type="ECO:0000313" key="6">
    <source>
        <dbReference type="Proteomes" id="UP001162162"/>
    </source>
</evidence>
<dbReference type="GO" id="GO:0005524">
    <property type="term" value="F:ATP binding"/>
    <property type="evidence" value="ECO:0007669"/>
    <property type="project" value="UniProtKB-KW"/>
</dbReference>
<sequence>MVILPSSFAGSPRAQQQAFQDAMAVVAKFGYPSLFITMTTNPKWREIVENIPVGDQATNHPMLVSRVFKCKSDALLDDIIKRAYLRSGRCQAGRHRIPKRGLPHIHILIILIDADRIRDAQQIDRIVSAEIPSPTQEPDLYDLVSRHMIHGPCGALNPHAPCMVDGKCTKGFQSHSQRRPSSPNRVESPTADGPTGVKYLYKYILKGPDRAAVRIGIDLPQEGVHDEIENFVNARYVSPPEAAWHILQFPMMRNTHTTYRLSFTCPKDRWSGFSQVSKSKPSKARTVLLTDTAAARKRRHKLRRSTDGRRSRVRHFPGSVPEQKSDGRRLRVAKGPPERPPREMPFQLRSMFASMLIFCDITDRLALKTTPSNGPSPTSKLSYWSTAPGYPIWDCPNRGIVDFGANNVVDIQAEHAAGEILRNQLNGEQSAVFEAIMRAVHDENEPNRLIFLNAAAGAGPLHSRFKLPLEINETSTAGVTPRSSDGRLIRSAKLIVIDEVCMVTKSILKMVEAALRDICDDNRPGTIVEECIKTSLTHFRFVRHNLLHNVRAEQDQQDFSRWLLELGNGTLPAFRRTPYGNLIQIPEQCVANSKEELMTFCLGNLDFAFISNKALLSPLNTTCHDINDQAIRKLPGVPKTYTSADSIDVTEQPDVEYANYSVEFLNSLTPSGFPPPSPHPEGRRRGRPPAKSKFEAESVNGTRLLIHVLGSRFIKHISND</sequence>
<evidence type="ECO:0000259" key="3">
    <source>
        <dbReference type="Pfam" id="PF05970"/>
    </source>
</evidence>
<accession>A0AAV8YI68</accession>
<comment type="caution">
    <text evidence="5">The sequence shown here is derived from an EMBL/GenBank/DDBJ whole genome shotgun (WGS) entry which is preliminary data.</text>
</comment>
<dbReference type="EC" id="5.6.2.3" evidence="1"/>
<dbReference type="GO" id="GO:0043139">
    <property type="term" value="F:5'-3' DNA helicase activity"/>
    <property type="evidence" value="ECO:0007669"/>
    <property type="project" value="UniProtKB-EC"/>
</dbReference>
<reference evidence="5" key="1">
    <citation type="journal article" date="2023" name="Insect Mol. Biol.">
        <title>Genome sequencing provides insights into the evolution of gene families encoding plant cell wall-degrading enzymes in longhorned beetles.</title>
        <authorList>
            <person name="Shin N.R."/>
            <person name="Okamura Y."/>
            <person name="Kirsch R."/>
            <person name="Pauchet Y."/>
        </authorList>
    </citation>
    <scope>NUCLEOTIDE SEQUENCE</scope>
    <source>
        <strain evidence="5">AMC_N1</strain>
    </source>
</reference>
<feature type="region of interest" description="Disordered" evidence="2">
    <location>
        <begin position="295"/>
        <end position="344"/>
    </location>
</feature>
<name>A0AAV8YI68_9CUCU</name>
<keyword evidence="1" id="KW-0378">Hydrolase</keyword>
<dbReference type="GO" id="GO:0016787">
    <property type="term" value="F:hydrolase activity"/>
    <property type="evidence" value="ECO:0007669"/>
    <property type="project" value="UniProtKB-KW"/>
</dbReference>
<keyword evidence="1" id="KW-0347">Helicase</keyword>
<dbReference type="AlphaFoldDB" id="A0AAV8YI68"/>